<dbReference type="SUPFAM" id="SSF53098">
    <property type="entry name" value="Ribonuclease H-like"/>
    <property type="match status" value="1"/>
</dbReference>
<organism evidence="2 3">
    <name type="scientific">Odynerus spinipes</name>
    <dbReference type="NCBI Taxonomy" id="1348599"/>
    <lineage>
        <taxon>Eukaryota</taxon>
        <taxon>Metazoa</taxon>
        <taxon>Ecdysozoa</taxon>
        <taxon>Arthropoda</taxon>
        <taxon>Hexapoda</taxon>
        <taxon>Insecta</taxon>
        <taxon>Pterygota</taxon>
        <taxon>Neoptera</taxon>
        <taxon>Endopterygota</taxon>
        <taxon>Hymenoptera</taxon>
        <taxon>Apocrita</taxon>
        <taxon>Aculeata</taxon>
        <taxon>Vespoidea</taxon>
        <taxon>Vespidae</taxon>
        <taxon>Eumeninae</taxon>
        <taxon>Odynerus</taxon>
    </lineage>
</organism>
<evidence type="ECO:0000313" key="3">
    <source>
        <dbReference type="Proteomes" id="UP001258017"/>
    </source>
</evidence>
<dbReference type="Proteomes" id="UP001258017">
    <property type="component" value="Unassembled WGS sequence"/>
</dbReference>
<name>A0AAD9RFT2_9HYME</name>
<dbReference type="AlphaFoldDB" id="A0AAD9RFT2"/>
<keyword evidence="3" id="KW-1185">Reference proteome</keyword>
<reference evidence="2" key="1">
    <citation type="submission" date="2021-08" db="EMBL/GenBank/DDBJ databases">
        <authorList>
            <person name="Misof B."/>
            <person name="Oliver O."/>
            <person name="Podsiadlowski L."/>
            <person name="Donath A."/>
            <person name="Peters R."/>
            <person name="Mayer C."/>
            <person name="Rust J."/>
            <person name="Gunkel S."/>
            <person name="Lesny P."/>
            <person name="Martin S."/>
            <person name="Oeyen J.P."/>
            <person name="Petersen M."/>
            <person name="Panagiotis P."/>
            <person name="Wilbrandt J."/>
            <person name="Tanja T."/>
        </authorList>
    </citation>
    <scope>NUCLEOTIDE SEQUENCE</scope>
    <source>
        <strain evidence="2">GBR_01_08_01A</strain>
        <tissue evidence="2">Thorax + abdomen</tissue>
    </source>
</reference>
<feature type="domain" description="HAT C-terminal dimerisation" evidence="1">
    <location>
        <begin position="64"/>
        <end position="142"/>
    </location>
</feature>
<evidence type="ECO:0000313" key="2">
    <source>
        <dbReference type="EMBL" id="KAK2578241.1"/>
    </source>
</evidence>
<proteinExistence type="predicted"/>
<dbReference type="GO" id="GO:0046983">
    <property type="term" value="F:protein dimerization activity"/>
    <property type="evidence" value="ECO:0007669"/>
    <property type="project" value="InterPro"/>
</dbReference>
<protein>
    <recommendedName>
        <fullName evidence="1">HAT C-terminal dimerisation domain-containing protein</fullName>
    </recommendedName>
</protein>
<dbReference type="Pfam" id="PF05699">
    <property type="entry name" value="Dimer_Tnp_hAT"/>
    <property type="match status" value="1"/>
</dbReference>
<gene>
    <name evidence="2" type="ORF">KPH14_000769</name>
</gene>
<dbReference type="InterPro" id="IPR012337">
    <property type="entry name" value="RNaseH-like_sf"/>
</dbReference>
<dbReference type="InterPro" id="IPR008906">
    <property type="entry name" value="HATC_C_dom"/>
</dbReference>
<comment type="caution">
    <text evidence="2">The sequence shown here is derived from an EMBL/GenBank/DDBJ whole genome shotgun (WGS) entry which is preliminary data.</text>
</comment>
<evidence type="ECO:0000259" key="1">
    <source>
        <dbReference type="Pfam" id="PF05699"/>
    </source>
</evidence>
<dbReference type="PANTHER" id="PTHR47611">
    <property type="entry name" value="HAT DIMERISATION DOMAIN, C-TERMINAL"/>
    <property type="match status" value="1"/>
</dbReference>
<accession>A0AAD9RFT2</accession>
<dbReference type="EMBL" id="JAIFRP010000497">
    <property type="protein sequence ID" value="KAK2578241.1"/>
    <property type="molecule type" value="Genomic_DNA"/>
</dbReference>
<dbReference type="PANTHER" id="PTHR47611:SF3">
    <property type="entry name" value="HAT C-TERMINAL DIMERISATION DOMAIN-CONTAINING PROTEIN"/>
    <property type="match status" value="1"/>
</dbReference>
<reference evidence="2" key="2">
    <citation type="journal article" date="2023" name="Commun. Biol.">
        <title>Intrasexual cuticular hydrocarbon dimorphism in a wasp sheds light on hydrocarbon biosynthesis genes in Hymenoptera.</title>
        <authorList>
            <person name="Moris V.C."/>
            <person name="Podsiadlowski L."/>
            <person name="Martin S."/>
            <person name="Oeyen J.P."/>
            <person name="Donath A."/>
            <person name="Petersen M."/>
            <person name="Wilbrandt J."/>
            <person name="Misof B."/>
            <person name="Liedtke D."/>
            <person name="Thamm M."/>
            <person name="Scheiner R."/>
            <person name="Schmitt T."/>
            <person name="Niehuis O."/>
        </authorList>
    </citation>
    <scope>NUCLEOTIDE SEQUENCE</scope>
    <source>
        <strain evidence="2">GBR_01_08_01A</strain>
    </source>
</reference>
<sequence>MACENAVQKIKDIMKKDLLEERCPESDSDSSDKTSEDFCLWSNHHKLVHSNWKSNRTEENVSDELSVYLKTPVGRLNENPLEAWSDYKQQFPKLYKVAYKHLTLVASSVPSERLFSKASQVLNQQRNRIQGKRVNKILFMQSLERKYWDI</sequence>